<sequence length="133" mass="14121">MEEARCCQLCRISVIEPVLAAAIGVANGGGRRGTKGSVAVLPWSSTSWACHRRVWVAVAPPFVAALSPLKLHVAALTAGNHRWNSIFSLLRHHWSCCCSVFSVNRKSAVSVAAKVDKAEVTVAAVAGRGKRGF</sequence>
<proteinExistence type="predicted"/>
<reference evidence="1 2" key="1">
    <citation type="submission" date="2020-01" db="EMBL/GenBank/DDBJ databases">
        <title>Genome sequence of Arachis hypogaea, cultivar Shitouqi.</title>
        <authorList>
            <person name="Zhuang W."/>
            <person name="Chen H."/>
            <person name="Varshney R."/>
            <person name="Wang D."/>
            <person name="Ming R."/>
        </authorList>
    </citation>
    <scope>NUCLEOTIDE SEQUENCE [LARGE SCALE GENOMIC DNA]</scope>
    <source>
        <tissue evidence="1">Young leaf</tissue>
    </source>
</reference>
<dbReference type="EMBL" id="CP031001">
    <property type="protein sequence ID" value="QHN78385.1"/>
    <property type="molecule type" value="Genomic_DNA"/>
</dbReference>
<organism evidence="1 2">
    <name type="scientific">Arachis hypogaea</name>
    <name type="common">Peanut</name>
    <dbReference type="NCBI Taxonomy" id="3818"/>
    <lineage>
        <taxon>Eukaryota</taxon>
        <taxon>Viridiplantae</taxon>
        <taxon>Streptophyta</taxon>
        <taxon>Embryophyta</taxon>
        <taxon>Tracheophyta</taxon>
        <taxon>Spermatophyta</taxon>
        <taxon>Magnoliopsida</taxon>
        <taxon>eudicotyledons</taxon>
        <taxon>Gunneridae</taxon>
        <taxon>Pentapetalae</taxon>
        <taxon>rosids</taxon>
        <taxon>fabids</taxon>
        <taxon>Fabales</taxon>
        <taxon>Fabaceae</taxon>
        <taxon>Papilionoideae</taxon>
        <taxon>50 kb inversion clade</taxon>
        <taxon>dalbergioids sensu lato</taxon>
        <taxon>Dalbergieae</taxon>
        <taxon>Pterocarpus clade</taxon>
        <taxon>Arachis</taxon>
    </lineage>
</organism>
<accession>A0A6B9VBQ2</accession>
<name>A0A6B9VBQ2_ARAHY</name>
<evidence type="ECO:0000313" key="2">
    <source>
        <dbReference type="Proteomes" id="UP000464620"/>
    </source>
</evidence>
<evidence type="ECO:0000313" key="1">
    <source>
        <dbReference type="EMBL" id="QHN78385.1"/>
    </source>
</evidence>
<dbReference type="Proteomes" id="UP000464620">
    <property type="component" value="Chromosome B09"/>
</dbReference>
<protein>
    <submittedName>
        <fullName evidence="1">Uncharacterized protein</fullName>
    </submittedName>
</protein>
<dbReference type="AlphaFoldDB" id="A0A6B9VBQ2"/>
<gene>
    <name evidence="1" type="ORF">DS421_19g660930</name>
</gene>